<feature type="region of interest" description="Disordered" evidence="1">
    <location>
        <begin position="210"/>
        <end position="230"/>
    </location>
</feature>
<accession>A0A8S3QFM8</accession>
<keyword evidence="3" id="KW-1185">Reference proteome</keyword>
<dbReference type="SUPFAM" id="SSF52200">
    <property type="entry name" value="Toll/Interleukin receptor TIR domain"/>
    <property type="match status" value="1"/>
</dbReference>
<evidence type="ECO:0000256" key="1">
    <source>
        <dbReference type="SAM" id="MobiDB-lite"/>
    </source>
</evidence>
<dbReference type="EMBL" id="CAJPWZ010000517">
    <property type="protein sequence ID" value="CAG2195390.1"/>
    <property type="molecule type" value="Genomic_DNA"/>
</dbReference>
<organism evidence="2 3">
    <name type="scientific">Mytilus edulis</name>
    <name type="common">Blue mussel</name>
    <dbReference type="NCBI Taxonomy" id="6550"/>
    <lineage>
        <taxon>Eukaryota</taxon>
        <taxon>Metazoa</taxon>
        <taxon>Spiralia</taxon>
        <taxon>Lophotrochozoa</taxon>
        <taxon>Mollusca</taxon>
        <taxon>Bivalvia</taxon>
        <taxon>Autobranchia</taxon>
        <taxon>Pteriomorphia</taxon>
        <taxon>Mytilida</taxon>
        <taxon>Mytiloidea</taxon>
        <taxon>Mytilidae</taxon>
        <taxon>Mytilinae</taxon>
        <taxon>Mytilus</taxon>
    </lineage>
</organism>
<evidence type="ECO:0008006" key="4">
    <source>
        <dbReference type="Google" id="ProtNLM"/>
    </source>
</evidence>
<feature type="region of interest" description="Disordered" evidence="1">
    <location>
        <begin position="124"/>
        <end position="159"/>
    </location>
</feature>
<protein>
    <recommendedName>
        <fullName evidence="4">TIR domain-containing protein</fullName>
    </recommendedName>
</protein>
<reference evidence="2" key="1">
    <citation type="submission" date="2021-03" db="EMBL/GenBank/DDBJ databases">
        <authorList>
            <person name="Bekaert M."/>
        </authorList>
    </citation>
    <scope>NUCLEOTIDE SEQUENCE</scope>
</reference>
<dbReference type="Proteomes" id="UP000683360">
    <property type="component" value="Unassembled WGS sequence"/>
</dbReference>
<dbReference type="InterPro" id="IPR035897">
    <property type="entry name" value="Toll_tir_struct_dom_sf"/>
</dbReference>
<feature type="compositionally biased region" description="Polar residues" evidence="1">
    <location>
        <begin position="129"/>
        <end position="145"/>
    </location>
</feature>
<evidence type="ECO:0000313" key="2">
    <source>
        <dbReference type="EMBL" id="CAG2195390.1"/>
    </source>
</evidence>
<sequence length="230" mass="26568">MKQRCLVESTPVPTIYVDELVKLHNRDWDNDSERLVQSMPTFTTCKTSLYTQRTSRFTVVVLTRGFLNDCWGKYKSQAAFSKLLEEDKSRRFIAMYIDLQDQQIPNEFNTMKQILQIIQRCRPHDTPETTDNLQPDNPNTTNRSTNGNPSNQQPGGGNKQQSWIFCKYNQMKDQLFTRGPVQTDSILTIQHHHQQLQVCRLKTAKAQHKTGSGQTNISGCSSNSNVYYRE</sequence>
<evidence type="ECO:0000313" key="3">
    <source>
        <dbReference type="Proteomes" id="UP000683360"/>
    </source>
</evidence>
<gene>
    <name evidence="2" type="ORF">MEDL_10319</name>
</gene>
<dbReference type="AlphaFoldDB" id="A0A8S3QFM8"/>
<dbReference type="Gene3D" id="3.40.50.10140">
    <property type="entry name" value="Toll/interleukin-1 receptor homology (TIR) domain"/>
    <property type="match status" value="1"/>
</dbReference>
<comment type="caution">
    <text evidence="2">The sequence shown here is derived from an EMBL/GenBank/DDBJ whole genome shotgun (WGS) entry which is preliminary data.</text>
</comment>
<proteinExistence type="predicted"/>
<name>A0A8S3QFM8_MYTED</name>